<comment type="caution">
    <text evidence="2">The sequence shown here is derived from an EMBL/GenBank/DDBJ whole genome shotgun (WGS) entry which is preliminary data.</text>
</comment>
<dbReference type="AlphaFoldDB" id="A0A084T0V4"/>
<feature type="domain" description="Pvc16 N-terminal" evidence="1">
    <location>
        <begin position="11"/>
        <end position="184"/>
    </location>
</feature>
<dbReference type="Pfam" id="PF14065">
    <property type="entry name" value="Pvc16_N"/>
    <property type="match status" value="1"/>
</dbReference>
<gene>
    <name evidence="2" type="ORF">Q664_03330</name>
</gene>
<name>A0A084T0V4_9BACT</name>
<reference evidence="2 3" key="1">
    <citation type="submission" date="2014-07" db="EMBL/GenBank/DDBJ databases">
        <title>Draft Genome Sequence of Gephyronic Acid Producer, Cystobacter violaceus Strain Cb vi76.</title>
        <authorList>
            <person name="Stevens D.C."/>
            <person name="Young J."/>
            <person name="Carmichael R."/>
            <person name="Tan J."/>
            <person name="Taylor R.E."/>
        </authorList>
    </citation>
    <scope>NUCLEOTIDE SEQUENCE [LARGE SCALE GENOMIC DNA]</scope>
    <source>
        <strain evidence="2 3">Cb vi76</strain>
    </source>
</reference>
<proteinExistence type="predicted"/>
<dbReference type="Proteomes" id="UP000028547">
    <property type="component" value="Unassembled WGS sequence"/>
</dbReference>
<dbReference type="InterPro" id="IPR025351">
    <property type="entry name" value="Pvc16_N"/>
</dbReference>
<organism evidence="2 3">
    <name type="scientific">Archangium violaceum Cb vi76</name>
    <dbReference type="NCBI Taxonomy" id="1406225"/>
    <lineage>
        <taxon>Bacteria</taxon>
        <taxon>Pseudomonadati</taxon>
        <taxon>Myxococcota</taxon>
        <taxon>Myxococcia</taxon>
        <taxon>Myxococcales</taxon>
        <taxon>Cystobacterineae</taxon>
        <taxon>Archangiaceae</taxon>
        <taxon>Archangium</taxon>
    </lineage>
</organism>
<protein>
    <recommendedName>
        <fullName evidence="1">Pvc16 N-terminal domain-containing protein</fullName>
    </recommendedName>
</protein>
<evidence type="ECO:0000313" key="3">
    <source>
        <dbReference type="Proteomes" id="UP000028547"/>
    </source>
</evidence>
<accession>A0A084T0V4</accession>
<dbReference type="EMBL" id="JPMI01000017">
    <property type="protein sequence ID" value="KFA94339.1"/>
    <property type="molecule type" value="Genomic_DNA"/>
</dbReference>
<dbReference type="RefSeq" id="WP_043389772.1">
    <property type="nucleotide sequence ID" value="NZ_JPMI01000017.1"/>
</dbReference>
<evidence type="ECO:0000313" key="2">
    <source>
        <dbReference type="EMBL" id="KFA94339.1"/>
    </source>
</evidence>
<evidence type="ECO:0000259" key="1">
    <source>
        <dbReference type="Pfam" id="PF14065"/>
    </source>
</evidence>
<sequence>MATYAAIPAIGQALLGLLKQSCPRPEFEGAIFELYQASNFKKPMEEGISLFLYRVTPSTARRNLPRRVDAKGHRFRQPLPLDLHYLLTPWARTAAQQHKLLGWALRFLEDNPILPATVLNHYGSQGMDPFLPDESVTLVFDPLGIQDFLNVWEVGKPNLQVSATYLARLIAIDSSVVEEEPPLVGKRDIQQGRLDET</sequence>